<feature type="domain" description="RING-type" evidence="5">
    <location>
        <begin position="79"/>
        <end position="134"/>
    </location>
</feature>
<evidence type="ECO:0000256" key="3">
    <source>
        <dbReference type="PROSITE-ProRule" id="PRU00175"/>
    </source>
</evidence>
<keyword evidence="2" id="KW-0862">Zinc</keyword>
<evidence type="ECO:0000259" key="5">
    <source>
        <dbReference type="PROSITE" id="PS50089"/>
    </source>
</evidence>
<keyword evidence="7" id="KW-1185">Reference proteome</keyword>
<accession>A0AAN8FVX5</accession>
<comment type="caution">
    <text evidence="6">The sequence shown here is derived from an EMBL/GenBank/DDBJ whole genome shotgun (WGS) entry which is preliminary data.</text>
</comment>
<dbReference type="PROSITE" id="PS50089">
    <property type="entry name" value="ZF_RING_2"/>
    <property type="match status" value="1"/>
</dbReference>
<keyword evidence="1 3" id="KW-0479">Metal-binding</keyword>
<organism evidence="6 7">
    <name type="scientific">Trichostrongylus colubriformis</name>
    <name type="common">Black scour worm</name>
    <dbReference type="NCBI Taxonomy" id="6319"/>
    <lineage>
        <taxon>Eukaryota</taxon>
        <taxon>Metazoa</taxon>
        <taxon>Ecdysozoa</taxon>
        <taxon>Nematoda</taxon>
        <taxon>Chromadorea</taxon>
        <taxon>Rhabditida</taxon>
        <taxon>Rhabditina</taxon>
        <taxon>Rhabditomorpha</taxon>
        <taxon>Strongyloidea</taxon>
        <taxon>Trichostrongylidae</taxon>
        <taxon>Trichostrongylus</taxon>
    </lineage>
</organism>
<dbReference type="InterPro" id="IPR001841">
    <property type="entry name" value="Znf_RING"/>
</dbReference>
<dbReference type="GO" id="GO:0008270">
    <property type="term" value="F:zinc ion binding"/>
    <property type="evidence" value="ECO:0007669"/>
    <property type="project" value="UniProtKB-KW"/>
</dbReference>
<name>A0AAN8FVX5_TRICO</name>
<gene>
    <name evidence="6" type="ORF">GCK32_013289</name>
</gene>
<feature type="non-terminal residue" evidence="6">
    <location>
        <position position="1"/>
    </location>
</feature>
<dbReference type="InterPro" id="IPR013083">
    <property type="entry name" value="Znf_RING/FYVE/PHD"/>
</dbReference>
<evidence type="ECO:0000256" key="1">
    <source>
        <dbReference type="ARBA" id="ARBA00022771"/>
    </source>
</evidence>
<keyword evidence="1 3" id="KW-0863">Zinc-finger</keyword>
<protein>
    <recommendedName>
        <fullName evidence="5">RING-type domain-containing protein</fullName>
    </recommendedName>
</protein>
<dbReference type="AlphaFoldDB" id="A0AAN8FVX5"/>
<proteinExistence type="predicted"/>
<sequence>TGPDHRRVLPLLGVELQEKRPSNLKSHIFRKYRRLRHSTAMWSNGEKPSHRTNLRKRGTQASTSSQRRLPPKSDPFQKCSMCSNDIAGFLQHTSNIRSVVLSCAHVVCDNCFEKLVSTPFQTKNRGYVKCVLCRSTVTYTLLPTLDDIIPLTSCGACDGQLGDQECVQCGMR</sequence>
<evidence type="ECO:0000313" key="7">
    <source>
        <dbReference type="Proteomes" id="UP001331761"/>
    </source>
</evidence>
<evidence type="ECO:0000313" key="6">
    <source>
        <dbReference type="EMBL" id="KAK5978055.1"/>
    </source>
</evidence>
<evidence type="ECO:0000256" key="2">
    <source>
        <dbReference type="ARBA" id="ARBA00022833"/>
    </source>
</evidence>
<evidence type="ECO:0000256" key="4">
    <source>
        <dbReference type="SAM" id="MobiDB-lite"/>
    </source>
</evidence>
<dbReference type="Gene3D" id="3.30.40.10">
    <property type="entry name" value="Zinc/RING finger domain, C3HC4 (zinc finger)"/>
    <property type="match status" value="1"/>
</dbReference>
<dbReference type="Proteomes" id="UP001331761">
    <property type="component" value="Unassembled WGS sequence"/>
</dbReference>
<dbReference type="SUPFAM" id="SSF57850">
    <property type="entry name" value="RING/U-box"/>
    <property type="match status" value="1"/>
</dbReference>
<feature type="region of interest" description="Disordered" evidence="4">
    <location>
        <begin position="40"/>
        <end position="74"/>
    </location>
</feature>
<reference evidence="6 7" key="1">
    <citation type="submission" date="2019-10" db="EMBL/GenBank/DDBJ databases">
        <title>Assembly and Annotation for the nematode Trichostrongylus colubriformis.</title>
        <authorList>
            <person name="Martin J."/>
        </authorList>
    </citation>
    <scope>NUCLEOTIDE SEQUENCE [LARGE SCALE GENOMIC DNA]</scope>
    <source>
        <strain evidence="6">G859</strain>
        <tissue evidence="6">Whole worm</tissue>
    </source>
</reference>
<dbReference type="EMBL" id="WIXE01009874">
    <property type="protein sequence ID" value="KAK5978055.1"/>
    <property type="molecule type" value="Genomic_DNA"/>
</dbReference>